<evidence type="ECO:0000313" key="3">
    <source>
        <dbReference type="Proteomes" id="UP001400965"/>
    </source>
</evidence>
<accession>A0ABN1M0B0</accession>
<dbReference type="InterPro" id="IPR000212">
    <property type="entry name" value="DNA_helicase_UvrD/REP"/>
</dbReference>
<dbReference type="SUPFAM" id="SSF52540">
    <property type="entry name" value="P-loop containing nucleoside triphosphate hydrolases"/>
    <property type="match status" value="1"/>
</dbReference>
<protein>
    <submittedName>
        <fullName evidence="2">UvrD-helicase domain-containing protein</fullName>
    </submittedName>
</protein>
<proteinExistence type="predicted"/>
<organism evidence="2 3">
    <name type="scientific">Paraclostridium tenue</name>
    <dbReference type="NCBI Taxonomy" id="1737"/>
    <lineage>
        <taxon>Bacteria</taxon>
        <taxon>Bacillati</taxon>
        <taxon>Bacillota</taxon>
        <taxon>Clostridia</taxon>
        <taxon>Peptostreptococcales</taxon>
        <taxon>Peptostreptococcaceae</taxon>
        <taxon>Paraclostridium</taxon>
    </lineage>
</organism>
<dbReference type="PANTHER" id="PTHR11070">
    <property type="entry name" value="UVRD / RECB / PCRA DNA HELICASE FAMILY MEMBER"/>
    <property type="match status" value="1"/>
</dbReference>
<dbReference type="Pfam" id="PF00270">
    <property type="entry name" value="DEAD"/>
    <property type="match status" value="1"/>
</dbReference>
<name>A0ABN1M0B0_9FIRM</name>
<dbReference type="RefSeq" id="WP_346042988.1">
    <property type="nucleotide sequence ID" value="NZ_BAAACP010000004.1"/>
</dbReference>
<keyword evidence="3" id="KW-1185">Reference proteome</keyword>
<dbReference type="EMBL" id="BAAACP010000004">
    <property type="protein sequence ID" value="GAA0862650.1"/>
    <property type="molecule type" value="Genomic_DNA"/>
</dbReference>
<dbReference type="InterPro" id="IPR027417">
    <property type="entry name" value="P-loop_NTPase"/>
</dbReference>
<evidence type="ECO:0000259" key="1">
    <source>
        <dbReference type="Pfam" id="PF00270"/>
    </source>
</evidence>
<dbReference type="InterPro" id="IPR011545">
    <property type="entry name" value="DEAD/DEAH_box_helicase_dom"/>
</dbReference>
<sequence length="593" mass="70062">MSQYININSELDALKIKEFEEIFYQTMKEEANVVPKVTPFKGINTDLLYIKDNRVLFIKFMDTTEDLFMILEDELLEIMEEEYDLLRKKMSKIGNNINYNYIFVMPYVTIYDSEEYNDFVENNIIDKNKLYKIMNYEMSIDEYLGESNEEILLNLFLLQVCPEYYVINDNLNLNKKLKKISFSNEDYRYTATMLERNQIEDIVSIKYGNTLYKGPSGCGKTTMLLARAIKLARVYPHHKFIIFTHTKQLRNEIKERLDILYKDNNNIEVHTFTSFLFKLAKIYNLVFDYNTLKNNPEKVYKSLVLQAKNTIKNRSMFKGIFIDEIESFESSQLDFIREFLYKSKFIFNGFECKGLNITSNLSIFKDSWSNIKFDNIITLDKNYRQSNHLVEFVNNFDINSNEYIKSIRSNIKDDIYYLSSPIRESNKAVDIIKVSDIEEQISSILWEIEYLTHKKGLNYSDIAVVYPFNKKRLKNGKTIYFQYMLKKDLEENDIPYVYGDDELTNISKKAGVTISNIYSIKNLEYKAIIFCELEMLYNHSINDITQDYQVNDFVGDLNKVYLAINRATDYLSIITTFNESASDIIKLLVESKK</sequence>
<reference evidence="2 3" key="1">
    <citation type="journal article" date="2019" name="Int. J. Syst. Evol. Microbiol.">
        <title>The Global Catalogue of Microorganisms (GCM) 10K type strain sequencing project: providing services to taxonomists for standard genome sequencing and annotation.</title>
        <authorList>
            <consortium name="The Broad Institute Genomics Platform"/>
            <consortium name="The Broad Institute Genome Sequencing Center for Infectious Disease"/>
            <person name="Wu L."/>
            <person name="Ma J."/>
        </authorList>
    </citation>
    <scope>NUCLEOTIDE SEQUENCE [LARGE SCALE GENOMIC DNA]</scope>
    <source>
        <strain evidence="2 3">JCM 6486</strain>
    </source>
</reference>
<dbReference type="Gene3D" id="3.40.50.300">
    <property type="entry name" value="P-loop containing nucleotide triphosphate hydrolases"/>
    <property type="match status" value="2"/>
</dbReference>
<evidence type="ECO:0000313" key="2">
    <source>
        <dbReference type="EMBL" id="GAA0862650.1"/>
    </source>
</evidence>
<comment type="caution">
    <text evidence="2">The sequence shown here is derived from an EMBL/GenBank/DDBJ whole genome shotgun (WGS) entry which is preliminary data.</text>
</comment>
<feature type="domain" description="DEAD/DEAH-box helicase" evidence="1">
    <location>
        <begin position="208"/>
        <end position="332"/>
    </location>
</feature>
<dbReference type="Proteomes" id="UP001400965">
    <property type="component" value="Unassembled WGS sequence"/>
</dbReference>
<gene>
    <name evidence="2" type="ORF">GCM10008917_08770</name>
</gene>